<dbReference type="Gene3D" id="3.40.190.10">
    <property type="entry name" value="Periplasmic binding protein-like II"/>
    <property type="match status" value="2"/>
</dbReference>
<comment type="caution">
    <text evidence="3">The sequence shown here is derived from an EMBL/GenBank/DDBJ whole genome shotgun (WGS) entry which is preliminary data.</text>
</comment>
<evidence type="ECO:0000256" key="1">
    <source>
        <dbReference type="SAM" id="MobiDB-lite"/>
    </source>
</evidence>
<keyword evidence="4" id="KW-1185">Reference proteome</keyword>
<dbReference type="AlphaFoldDB" id="A0A9X8UKW8"/>
<proteinExistence type="predicted"/>
<feature type="signal peptide" evidence="2">
    <location>
        <begin position="1"/>
        <end position="21"/>
    </location>
</feature>
<dbReference type="PROSITE" id="PS51257">
    <property type="entry name" value="PROKAR_LIPOPROTEIN"/>
    <property type="match status" value="1"/>
</dbReference>
<evidence type="ECO:0000256" key="2">
    <source>
        <dbReference type="SAM" id="SignalP"/>
    </source>
</evidence>
<name>A0A9X8UKW8_9FIRM</name>
<keyword evidence="2" id="KW-0732">Signal</keyword>
<dbReference type="InterPro" id="IPR006059">
    <property type="entry name" value="SBP"/>
</dbReference>
<evidence type="ECO:0000313" key="3">
    <source>
        <dbReference type="EMBL" id="TCL44755.1"/>
    </source>
</evidence>
<feature type="compositionally biased region" description="Low complexity" evidence="1">
    <location>
        <begin position="24"/>
        <end position="55"/>
    </location>
</feature>
<accession>A0A9X8UKW8</accession>
<dbReference type="InterPro" id="IPR050490">
    <property type="entry name" value="Bact_solute-bd_prot1"/>
</dbReference>
<sequence length="438" mass="47940">MKKTLSLLLAASMLASMVAGCGGSPAASSSEAPASSAAPAASEASSEAPESQAAPTGEKKELTLWHYHDGDLSTLAKEYCDEYSAQSDVANVTSVQLPFGDFKKQLSVGSAAGSLPNMVFIDNCDCVAYSAMGMFKDITEQMKDNEDIHDYYEQILNTCYYEGKMYAVPANSNNMQIYYNKDMFDAAGITKIPETWDELKADAKTLTKDGVYGFGMCAVGNEEGTFQYLPFQYTAGGDSYQLDSESGIKAMTLLADMVQDGSMPKDVVMWSQSDVQTQFKAGRLAMMFMGCWAIGGLEKGQEDGSVAFEWDNFAIPKDATYGSVYGGENLAIVKGDGEEESVDFLKWFMEYDRNKKWNIDSGHFIPREKTLSDPDFTDRPHWKVVIDLIPYTNARPADPKWPEISLGYQQALQEALTLQSTPDQACKNGQAVIDAARA</sequence>
<gene>
    <name evidence="3" type="ORF">EDD78_102381</name>
</gene>
<dbReference type="PANTHER" id="PTHR43649:SF30">
    <property type="entry name" value="ABC TRANSPORTER SUBSTRATE-BINDING PROTEIN"/>
    <property type="match status" value="1"/>
</dbReference>
<organism evidence="3 4">
    <name type="scientific">Harryflintia acetispora</name>
    <dbReference type="NCBI Taxonomy" id="1849041"/>
    <lineage>
        <taxon>Bacteria</taxon>
        <taxon>Bacillati</taxon>
        <taxon>Bacillota</taxon>
        <taxon>Clostridia</taxon>
        <taxon>Eubacteriales</taxon>
        <taxon>Oscillospiraceae</taxon>
        <taxon>Harryflintia</taxon>
    </lineage>
</organism>
<protein>
    <submittedName>
        <fullName evidence="3">Carbohydrate ABC transporter substrate-binding protein (CUT1 family)</fullName>
    </submittedName>
</protein>
<dbReference type="Proteomes" id="UP000294682">
    <property type="component" value="Unassembled WGS sequence"/>
</dbReference>
<dbReference type="SUPFAM" id="SSF53850">
    <property type="entry name" value="Periplasmic binding protein-like II"/>
    <property type="match status" value="1"/>
</dbReference>
<feature type="chain" id="PRO_5040730629" evidence="2">
    <location>
        <begin position="22"/>
        <end position="438"/>
    </location>
</feature>
<dbReference type="RefSeq" id="WP_132084102.1">
    <property type="nucleotide sequence ID" value="NZ_SLUK01000002.1"/>
</dbReference>
<feature type="region of interest" description="Disordered" evidence="1">
    <location>
        <begin position="22"/>
        <end position="60"/>
    </location>
</feature>
<dbReference type="PANTHER" id="PTHR43649">
    <property type="entry name" value="ARABINOSE-BINDING PROTEIN-RELATED"/>
    <property type="match status" value="1"/>
</dbReference>
<reference evidence="3 4" key="1">
    <citation type="submission" date="2019-03" db="EMBL/GenBank/DDBJ databases">
        <title>Genomic Encyclopedia of Type Strains, Phase IV (KMG-IV): sequencing the most valuable type-strain genomes for metagenomic binning, comparative biology and taxonomic classification.</title>
        <authorList>
            <person name="Goeker M."/>
        </authorList>
    </citation>
    <scope>NUCLEOTIDE SEQUENCE [LARGE SCALE GENOMIC DNA]</scope>
    <source>
        <strain evidence="3 4">DSM 100433</strain>
    </source>
</reference>
<dbReference type="EMBL" id="SLUK01000002">
    <property type="protein sequence ID" value="TCL44755.1"/>
    <property type="molecule type" value="Genomic_DNA"/>
</dbReference>
<evidence type="ECO:0000313" key="4">
    <source>
        <dbReference type="Proteomes" id="UP000294682"/>
    </source>
</evidence>
<dbReference type="Pfam" id="PF13416">
    <property type="entry name" value="SBP_bac_8"/>
    <property type="match status" value="1"/>
</dbReference>